<name>A0ABU2WJR2_9GAMM</name>
<organism evidence="1 2">
    <name type="scientific">Banduia mediterranea</name>
    <dbReference type="NCBI Taxonomy" id="3075609"/>
    <lineage>
        <taxon>Bacteria</taxon>
        <taxon>Pseudomonadati</taxon>
        <taxon>Pseudomonadota</taxon>
        <taxon>Gammaproteobacteria</taxon>
        <taxon>Nevskiales</taxon>
        <taxon>Algiphilaceae</taxon>
        <taxon>Banduia</taxon>
    </lineage>
</organism>
<dbReference type="Proteomes" id="UP001254608">
    <property type="component" value="Unassembled WGS sequence"/>
</dbReference>
<accession>A0ABU2WJR2</accession>
<evidence type="ECO:0000313" key="1">
    <source>
        <dbReference type="EMBL" id="MDT0497770.1"/>
    </source>
</evidence>
<comment type="caution">
    <text evidence="1">The sequence shown here is derived from an EMBL/GenBank/DDBJ whole genome shotgun (WGS) entry which is preliminary data.</text>
</comment>
<dbReference type="EMBL" id="JAVRIC010000013">
    <property type="protein sequence ID" value="MDT0497770.1"/>
    <property type="molecule type" value="Genomic_DNA"/>
</dbReference>
<protein>
    <submittedName>
        <fullName evidence="1">Uncharacterized protein</fullName>
    </submittedName>
</protein>
<evidence type="ECO:0000313" key="2">
    <source>
        <dbReference type="Proteomes" id="UP001254608"/>
    </source>
</evidence>
<reference evidence="1 2" key="1">
    <citation type="submission" date="2023-09" db="EMBL/GenBank/DDBJ databases">
        <authorList>
            <person name="Rey-Velasco X."/>
        </authorList>
    </citation>
    <scope>NUCLEOTIDE SEQUENCE [LARGE SCALE GENOMIC DNA]</scope>
    <source>
        <strain evidence="1 2">W345</strain>
    </source>
</reference>
<keyword evidence="2" id="KW-1185">Reference proteome</keyword>
<sequence>MVNEALIESEAAQSLSLLAQFCEDVMARGDVFDPRRLTWLIDTRSEQLIALTDTLCLALR</sequence>
<gene>
    <name evidence="1" type="ORF">RM530_10390</name>
</gene>
<proteinExistence type="predicted"/>
<dbReference type="RefSeq" id="WP_311365161.1">
    <property type="nucleotide sequence ID" value="NZ_JAVRIC010000013.1"/>
</dbReference>